<comment type="caution">
    <text evidence="8">The sequence shown here is derived from an EMBL/GenBank/DDBJ whole genome shotgun (WGS) entry which is preliminary data.</text>
</comment>
<feature type="transmembrane region" description="Helical" evidence="6">
    <location>
        <begin position="77"/>
        <end position="96"/>
    </location>
</feature>
<evidence type="ECO:0000313" key="9">
    <source>
        <dbReference type="Proteomes" id="UP000070456"/>
    </source>
</evidence>
<dbReference type="SUPFAM" id="SSF48452">
    <property type="entry name" value="TPR-like"/>
    <property type="match status" value="1"/>
</dbReference>
<keyword evidence="3 6" id="KW-1133">Transmembrane helix</keyword>
<dbReference type="Gene3D" id="1.25.40.10">
    <property type="entry name" value="Tetratricopeptide repeat domain"/>
    <property type="match status" value="1"/>
</dbReference>
<feature type="transmembrane region" description="Helical" evidence="6">
    <location>
        <begin position="131"/>
        <end position="151"/>
    </location>
</feature>
<evidence type="ECO:0000313" key="8">
    <source>
        <dbReference type="EMBL" id="KXG76278.1"/>
    </source>
</evidence>
<proteinExistence type="predicted"/>
<evidence type="ECO:0000256" key="2">
    <source>
        <dbReference type="ARBA" id="ARBA00022692"/>
    </source>
</evidence>
<sequence>MKQKAKLLKTKGTYEENRTLVKYLFYALLILLFYPPFFRGLFFQKELMPTHILTAILFFVYFFAIERKRTGNTYTKFEIAFFLLVLMYGIASFIAVNKNLAIQETLKYIHYLLIIFLTKGLINNREKLIKLLITLITAGILVIFIGIGSALETFHYKGAFEGGMMNSTFQYHNAFGAYCLAVLFLAYMVYSDLEGKLRYAIGASTFLFMLGFVLSYSRGAWVLFPPVAFIYYLFVPIKYKKGFIALFIGNIAGLAAVINKFNAVLTATDKSVGWLWMIIGMTVSTMICLLVEKAQKKVKLNEKIYNLIIPIGTLMVPIVGLLAKDKILSFLPADIGQRIQSISFGAETVTERTVFYKDAFAIIRDYPILGTGGGGWSTLYRMYQSYGYNSTQAHNYYLQLWIEIGTLGMAVFGILILIYIYNTYRAYKIFEEPSDKAKITAMFVSVISILLHSTIDFDLSLAAMAIFVWGLVGAQLGMERNIREKDGKFKNFIVYGTLGMTVFFLFMSIMSYMAFDAANQGIKLVQDNQPELGMKKFKQAVRFAPFEPTYAADYANLANVIGKKKQDQQLIEESARYIDMSVKRGKYNYEILINASRFYASNGFIEKALETIDSLEKYHPLDSSTYGMKTHFYLKIAEKYAKDGKIKDSLTCLEKVIAVEKKIDELNEKIRKKVQMNNMVRFVETTPKTQENINKAKELMQNLKSQ</sequence>
<dbReference type="EMBL" id="LOEE01000028">
    <property type="protein sequence ID" value="KXG76278.1"/>
    <property type="molecule type" value="Genomic_DNA"/>
</dbReference>
<feature type="transmembrane region" description="Helical" evidence="6">
    <location>
        <begin position="171"/>
        <end position="190"/>
    </location>
</feature>
<dbReference type="Proteomes" id="UP000070456">
    <property type="component" value="Unassembled WGS sequence"/>
</dbReference>
<protein>
    <recommendedName>
        <fullName evidence="7">O-antigen ligase-related domain-containing protein</fullName>
    </recommendedName>
</protein>
<dbReference type="AlphaFoldDB" id="A0A140L6V3"/>
<feature type="transmembrane region" description="Helical" evidence="6">
    <location>
        <begin position="108"/>
        <end position="124"/>
    </location>
</feature>
<evidence type="ECO:0000256" key="3">
    <source>
        <dbReference type="ARBA" id="ARBA00022989"/>
    </source>
</evidence>
<organism evidence="8 9">
    <name type="scientific">Thermotalea metallivorans</name>
    <dbReference type="NCBI Taxonomy" id="520762"/>
    <lineage>
        <taxon>Bacteria</taxon>
        <taxon>Bacillati</taxon>
        <taxon>Bacillota</taxon>
        <taxon>Clostridia</taxon>
        <taxon>Peptostreptococcales</taxon>
        <taxon>Thermotaleaceae</taxon>
        <taxon>Thermotalea</taxon>
    </lineage>
</organism>
<feature type="domain" description="O-antigen ligase-related" evidence="7">
    <location>
        <begin position="204"/>
        <end position="412"/>
    </location>
</feature>
<feature type="transmembrane region" description="Helical" evidence="6">
    <location>
        <begin position="242"/>
        <end position="261"/>
    </location>
</feature>
<keyword evidence="5" id="KW-0175">Coiled coil</keyword>
<gene>
    <name evidence="8" type="ORF">AN619_12350</name>
</gene>
<feature type="transmembrane region" description="Helical" evidence="6">
    <location>
        <begin position="492"/>
        <end position="515"/>
    </location>
</feature>
<dbReference type="InterPro" id="IPR011990">
    <property type="entry name" value="TPR-like_helical_dom_sf"/>
</dbReference>
<feature type="transmembrane region" description="Helical" evidence="6">
    <location>
        <begin position="197"/>
        <end position="214"/>
    </location>
</feature>
<evidence type="ECO:0000256" key="1">
    <source>
        <dbReference type="ARBA" id="ARBA00004141"/>
    </source>
</evidence>
<dbReference type="PANTHER" id="PTHR37422:SF13">
    <property type="entry name" value="LIPOPOLYSACCHARIDE BIOSYNTHESIS PROTEIN PA4999-RELATED"/>
    <property type="match status" value="1"/>
</dbReference>
<comment type="subcellular location">
    <subcellularLocation>
        <location evidence="1">Membrane</location>
        <topology evidence="1">Multi-pass membrane protein</topology>
    </subcellularLocation>
</comment>
<feature type="transmembrane region" description="Helical" evidence="6">
    <location>
        <begin position="48"/>
        <end position="65"/>
    </location>
</feature>
<evidence type="ECO:0000256" key="5">
    <source>
        <dbReference type="SAM" id="Coils"/>
    </source>
</evidence>
<dbReference type="Pfam" id="PF04932">
    <property type="entry name" value="Wzy_C"/>
    <property type="match status" value="1"/>
</dbReference>
<feature type="transmembrane region" description="Helical" evidence="6">
    <location>
        <begin position="304"/>
        <end position="323"/>
    </location>
</feature>
<reference evidence="8 9" key="1">
    <citation type="submission" date="2015-12" db="EMBL/GenBank/DDBJ databases">
        <title>Draft genome sequence of the thermoanaerobe Thermotalea metallivorans, an isolate from the runoff channel of the Great Artesian Basin, Australia.</title>
        <authorList>
            <person name="Patel B.K."/>
        </authorList>
    </citation>
    <scope>NUCLEOTIDE SEQUENCE [LARGE SCALE GENOMIC DNA]</scope>
    <source>
        <strain evidence="8 9">B2-1</strain>
    </source>
</reference>
<dbReference type="PANTHER" id="PTHR37422">
    <property type="entry name" value="TEICHURONIC ACID BIOSYNTHESIS PROTEIN TUAE"/>
    <property type="match status" value="1"/>
</dbReference>
<dbReference type="InterPro" id="IPR051533">
    <property type="entry name" value="WaaL-like"/>
</dbReference>
<keyword evidence="9" id="KW-1185">Reference proteome</keyword>
<evidence type="ECO:0000256" key="4">
    <source>
        <dbReference type="ARBA" id="ARBA00023136"/>
    </source>
</evidence>
<feature type="transmembrane region" description="Helical" evidence="6">
    <location>
        <begin position="273"/>
        <end position="292"/>
    </location>
</feature>
<evidence type="ECO:0000256" key="6">
    <source>
        <dbReference type="SAM" id="Phobius"/>
    </source>
</evidence>
<feature type="transmembrane region" description="Helical" evidence="6">
    <location>
        <begin position="220"/>
        <end position="235"/>
    </location>
</feature>
<dbReference type="GO" id="GO:0016020">
    <property type="term" value="C:membrane"/>
    <property type="evidence" value="ECO:0007669"/>
    <property type="project" value="UniProtKB-SubCell"/>
</dbReference>
<dbReference type="RefSeq" id="WP_068555803.1">
    <property type="nucleotide sequence ID" value="NZ_LOEE01000028.1"/>
</dbReference>
<evidence type="ECO:0000259" key="7">
    <source>
        <dbReference type="Pfam" id="PF04932"/>
    </source>
</evidence>
<name>A0A140L6V3_9FIRM</name>
<feature type="transmembrane region" description="Helical" evidence="6">
    <location>
        <begin position="442"/>
        <end position="472"/>
    </location>
</feature>
<dbReference type="InterPro" id="IPR007016">
    <property type="entry name" value="O-antigen_ligase-rel_domated"/>
</dbReference>
<feature type="coiled-coil region" evidence="5">
    <location>
        <begin position="656"/>
        <end position="706"/>
    </location>
</feature>
<keyword evidence="2 6" id="KW-0812">Transmembrane</keyword>
<accession>A0A140L6V3</accession>
<dbReference type="STRING" id="520762.AN619_12350"/>
<feature type="transmembrane region" description="Helical" evidence="6">
    <location>
        <begin position="20"/>
        <end position="42"/>
    </location>
</feature>
<feature type="transmembrane region" description="Helical" evidence="6">
    <location>
        <begin position="396"/>
        <end position="421"/>
    </location>
</feature>
<keyword evidence="4 6" id="KW-0472">Membrane</keyword>